<keyword evidence="6 10" id="KW-0472">Membrane</keyword>
<proteinExistence type="inferred from homology"/>
<keyword evidence="5 10" id="KW-1133">Transmembrane helix</keyword>
<dbReference type="PROSITE" id="PS50885">
    <property type="entry name" value="HAMP"/>
    <property type="match status" value="1"/>
</dbReference>
<keyword evidence="4 10" id="KW-0812">Transmembrane</keyword>
<feature type="domain" description="HAMP" evidence="12">
    <location>
        <begin position="206"/>
        <end position="258"/>
    </location>
</feature>
<dbReference type="CDD" id="cd06225">
    <property type="entry name" value="HAMP"/>
    <property type="match status" value="1"/>
</dbReference>
<sequence length="535" mass="57705">MNIRQRILASGAIGIVAVVLLGGVGFWGQLRLGKALTENELSVNALRNHMEGDMMHDALRADVLAAFVVQPGDGAAAEQVREDLQEHSQWFRKVVEQNQGLPLNDAIHQALVELRPDLEAYIGAAESIVGKALLDPVAARAELPQFVQAFKDLEGRNEALSSLIEKHVEQTNRAREDSMRYSAWMLAGGILVACLVLGQLCRQLLRAVLQPLRKLVSSARVIAQGNLQEPIGVDSNDEAGQLQRALGEMQENLRQMITIIRQESEELHDTSQSIGQTSQSIVHGASQQADSATSMAASMEEMITNISQISDHADNARVISAKSEELASSGGQVILNVVEGMSRIADVVNQSSTSITALGQSSDEIHSIIQVIKGIAEQTNLLALNAAIEAARAGEAGRGFAVVADEVRGLAARTTQSTQEITAMIERIRASTGQAINSMEAGVSRVNEGVSFARQAGVSINEILDGTRHAASVVDEISQTIREQSRASDEIAQRVELIAQRSQQNTQAMHEMAATARRLNEVAATMRSSVERFKI</sequence>
<dbReference type="SMART" id="SM00283">
    <property type="entry name" value="MA"/>
    <property type="match status" value="1"/>
</dbReference>
<keyword evidence="7 9" id="KW-0807">Transducer</keyword>
<dbReference type="EMBL" id="WOAD01000017">
    <property type="protein sequence ID" value="MUI37193.1"/>
    <property type="molecule type" value="Genomic_DNA"/>
</dbReference>
<dbReference type="SUPFAM" id="SSF58104">
    <property type="entry name" value="Methyl-accepting chemotaxis protein (MCP) signaling domain"/>
    <property type="match status" value="1"/>
</dbReference>
<comment type="subcellular location">
    <subcellularLocation>
        <location evidence="1">Cell membrane</location>
        <topology evidence="1">Multi-pass membrane protein</topology>
    </subcellularLocation>
</comment>
<evidence type="ECO:0000256" key="10">
    <source>
        <dbReference type="SAM" id="Phobius"/>
    </source>
</evidence>
<evidence type="ECO:0000256" key="6">
    <source>
        <dbReference type="ARBA" id="ARBA00023136"/>
    </source>
</evidence>
<protein>
    <submittedName>
        <fullName evidence="13">HAMP domain-containing protein</fullName>
    </submittedName>
    <submittedName>
        <fullName evidence="14">Methyl-accepting chemotaxis protein</fullName>
    </submittedName>
</protein>
<dbReference type="PANTHER" id="PTHR32089">
    <property type="entry name" value="METHYL-ACCEPTING CHEMOTAXIS PROTEIN MCPB"/>
    <property type="match status" value="1"/>
</dbReference>
<dbReference type="GO" id="GO:0006935">
    <property type="term" value="P:chemotaxis"/>
    <property type="evidence" value="ECO:0007669"/>
    <property type="project" value="UniProtKB-ARBA"/>
</dbReference>
<organism evidence="13 15">
    <name type="scientific">Pseudomonas aeruginosa</name>
    <dbReference type="NCBI Taxonomy" id="287"/>
    <lineage>
        <taxon>Bacteria</taxon>
        <taxon>Pseudomonadati</taxon>
        <taxon>Pseudomonadota</taxon>
        <taxon>Gammaproteobacteria</taxon>
        <taxon>Pseudomonadales</taxon>
        <taxon>Pseudomonadaceae</taxon>
        <taxon>Pseudomonas</taxon>
    </lineage>
</organism>
<dbReference type="Proteomes" id="UP000433532">
    <property type="component" value="Unassembled WGS sequence"/>
</dbReference>
<dbReference type="FunFam" id="1.10.287.950:FF:000001">
    <property type="entry name" value="Methyl-accepting chemotaxis sensory transducer"/>
    <property type="match status" value="1"/>
</dbReference>
<evidence type="ECO:0000256" key="2">
    <source>
        <dbReference type="ARBA" id="ARBA00022475"/>
    </source>
</evidence>
<dbReference type="CDD" id="cd11386">
    <property type="entry name" value="MCP_signal"/>
    <property type="match status" value="1"/>
</dbReference>
<dbReference type="Pfam" id="PF00672">
    <property type="entry name" value="HAMP"/>
    <property type="match status" value="1"/>
</dbReference>
<dbReference type="PROSITE" id="PS50111">
    <property type="entry name" value="CHEMOTAXIS_TRANSDUC_2"/>
    <property type="match status" value="1"/>
</dbReference>
<dbReference type="InterPro" id="IPR004089">
    <property type="entry name" value="MCPsignal_dom"/>
</dbReference>
<feature type="domain" description="Methyl-accepting transducer" evidence="11">
    <location>
        <begin position="263"/>
        <end position="499"/>
    </location>
</feature>
<evidence type="ECO:0000256" key="8">
    <source>
        <dbReference type="ARBA" id="ARBA00029447"/>
    </source>
</evidence>
<keyword evidence="2" id="KW-1003">Cell membrane</keyword>
<evidence type="ECO:0000256" key="1">
    <source>
        <dbReference type="ARBA" id="ARBA00004651"/>
    </source>
</evidence>
<evidence type="ECO:0000259" key="11">
    <source>
        <dbReference type="PROSITE" id="PS50111"/>
    </source>
</evidence>
<evidence type="ECO:0000256" key="9">
    <source>
        <dbReference type="PROSITE-ProRule" id="PRU00284"/>
    </source>
</evidence>
<evidence type="ECO:0000256" key="7">
    <source>
        <dbReference type="ARBA" id="ARBA00023224"/>
    </source>
</evidence>
<evidence type="ECO:0000313" key="15">
    <source>
        <dbReference type="Proteomes" id="UP000433532"/>
    </source>
</evidence>
<evidence type="ECO:0000256" key="3">
    <source>
        <dbReference type="ARBA" id="ARBA00022481"/>
    </source>
</evidence>
<accession>A0A077JSX1</accession>
<dbReference type="InterPro" id="IPR003660">
    <property type="entry name" value="HAMP_dom"/>
</dbReference>
<reference evidence="13 15" key="1">
    <citation type="submission" date="2019-11" db="EMBL/GenBank/DDBJ databases">
        <title>Genomes of ocular Pseudomonas aeruginosa isolates.</title>
        <authorList>
            <person name="Khan M."/>
            <person name="Rice S.A."/>
            <person name="Willcox M.D.P."/>
            <person name="Stapleton F."/>
        </authorList>
    </citation>
    <scope>NUCLEOTIDE SEQUENCE [LARGE SCALE GENOMIC DNA]</scope>
    <source>
        <strain evidence="13 15">PA221</strain>
    </source>
</reference>
<dbReference type="RefSeq" id="WP_003090055.1">
    <property type="nucleotide sequence ID" value="NZ_AP014622.1"/>
</dbReference>
<evidence type="ECO:0000313" key="14">
    <source>
        <dbReference type="EMBL" id="WOS80800.1"/>
    </source>
</evidence>
<name>A0A077JSX1_PSEAI</name>
<evidence type="ECO:0000256" key="5">
    <source>
        <dbReference type="ARBA" id="ARBA00022989"/>
    </source>
</evidence>
<dbReference type="SMART" id="SM00304">
    <property type="entry name" value="HAMP"/>
    <property type="match status" value="1"/>
</dbReference>
<dbReference type="GO" id="GO:0007165">
    <property type="term" value="P:signal transduction"/>
    <property type="evidence" value="ECO:0007669"/>
    <property type="project" value="UniProtKB-KW"/>
</dbReference>
<keyword evidence="3" id="KW-0488">Methylation</keyword>
<dbReference type="KEGG" id="paeb:NCGM1900_3945"/>
<dbReference type="GO" id="GO:0005886">
    <property type="term" value="C:plasma membrane"/>
    <property type="evidence" value="ECO:0007669"/>
    <property type="project" value="UniProtKB-SubCell"/>
</dbReference>
<dbReference type="Gene3D" id="1.10.287.950">
    <property type="entry name" value="Methyl-accepting chemotaxis protein"/>
    <property type="match status" value="1"/>
</dbReference>
<dbReference type="Pfam" id="PF00015">
    <property type="entry name" value="MCPsignal"/>
    <property type="match status" value="1"/>
</dbReference>
<dbReference type="AlphaFoldDB" id="A0A077JSX1"/>
<dbReference type="EMBL" id="CP136986">
    <property type="protein sequence ID" value="WOS80800.1"/>
    <property type="molecule type" value="Genomic_DNA"/>
</dbReference>
<feature type="transmembrane region" description="Helical" evidence="10">
    <location>
        <begin position="6"/>
        <end position="27"/>
    </location>
</feature>
<evidence type="ECO:0000256" key="4">
    <source>
        <dbReference type="ARBA" id="ARBA00022692"/>
    </source>
</evidence>
<reference evidence="14" key="2">
    <citation type="submission" date="2023-06" db="EMBL/GenBank/DDBJ databases">
        <authorList>
            <consortium name="Clinical and Environmental Microbiology Branch: Whole genome sequencing antimicrobial resistance pathogens in the healthcare setting"/>
        </authorList>
    </citation>
    <scope>NUCLEOTIDE SEQUENCE</scope>
    <source>
        <strain evidence="14">2021CK-01020</strain>
    </source>
</reference>
<evidence type="ECO:0000259" key="12">
    <source>
        <dbReference type="PROSITE" id="PS50885"/>
    </source>
</evidence>
<evidence type="ECO:0000313" key="13">
    <source>
        <dbReference type="EMBL" id="MUI37193.1"/>
    </source>
</evidence>
<comment type="similarity">
    <text evidence="8">Belongs to the methyl-accepting chemotaxis (MCP) protein family.</text>
</comment>
<dbReference type="Proteomes" id="UP001297540">
    <property type="component" value="Chromosome"/>
</dbReference>
<gene>
    <name evidence="13" type="ORF">GNQ48_19490</name>
    <name evidence="14" type="ORF">L4V69_17100</name>
</gene>
<dbReference type="PANTHER" id="PTHR32089:SF119">
    <property type="entry name" value="METHYL-ACCEPTING CHEMOTAXIS PROTEIN CTPL"/>
    <property type="match status" value="1"/>
</dbReference>
<reference evidence="14" key="3">
    <citation type="submission" date="2023-10" db="EMBL/GenBank/DDBJ databases">
        <title>Pathogen: clinical or host-associated sample.</title>
        <authorList>
            <person name="Hergert J."/>
            <person name="Casey R."/>
            <person name="Wagner J."/>
            <person name="Young E.L."/>
            <person name="Oakeson K.F."/>
        </authorList>
    </citation>
    <scope>NUCLEOTIDE SEQUENCE</scope>
    <source>
        <strain evidence="14">2021CK-01020</strain>
    </source>
</reference>